<dbReference type="GeneID" id="8859158"/>
<dbReference type="SMART" id="SM00173">
    <property type="entry name" value="RAS"/>
    <property type="match status" value="1"/>
</dbReference>
<keyword evidence="2" id="KW-0342">GTP-binding</keyword>
<evidence type="ECO:0000313" key="3">
    <source>
        <dbReference type="EMBL" id="EFC46085.1"/>
    </source>
</evidence>
<dbReference type="PROSITE" id="PS51419">
    <property type="entry name" value="RAB"/>
    <property type="match status" value="1"/>
</dbReference>
<dbReference type="eggNOG" id="KOG0084">
    <property type="taxonomic scope" value="Eukaryota"/>
</dbReference>
<feature type="non-terminal residue" evidence="3">
    <location>
        <position position="1"/>
    </location>
</feature>
<dbReference type="InterPro" id="IPR001806">
    <property type="entry name" value="Small_GTPase"/>
</dbReference>
<sequence>YDISLKVCFLGDVSVGKTCIIKRYIDDTFSSVASTVAVDFVSKIVKLDEKNVKLTIYDTAGQERFRTIHKSYYRQSDLIIFVYDCTEVESLLHIESWIKEVEKVVDLSSINCVLLGNKIDLPSTVVDEKQLNEIFKNLSSKTNCFKATCSARTGASI</sequence>
<dbReference type="Pfam" id="PF00071">
    <property type="entry name" value="Ras"/>
    <property type="match status" value="1"/>
</dbReference>
<dbReference type="Proteomes" id="UP000006671">
    <property type="component" value="Unassembled WGS sequence"/>
</dbReference>
<dbReference type="Gene3D" id="3.40.50.300">
    <property type="entry name" value="P-loop containing nucleotide triphosphate hydrolases"/>
    <property type="match status" value="1"/>
</dbReference>
<dbReference type="GO" id="GO:0003924">
    <property type="term" value="F:GTPase activity"/>
    <property type="evidence" value="ECO:0007669"/>
    <property type="project" value="InterPro"/>
</dbReference>
<dbReference type="FunFam" id="3.40.50.300:FF:001447">
    <property type="entry name" value="Ras-related protein Rab-1B"/>
    <property type="match status" value="1"/>
</dbReference>
<dbReference type="InterPro" id="IPR050227">
    <property type="entry name" value="Rab"/>
</dbReference>
<evidence type="ECO:0000256" key="1">
    <source>
        <dbReference type="ARBA" id="ARBA00022741"/>
    </source>
</evidence>
<dbReference type="NCBIfam" id="TIGR00231">
    <property type="entry name" value="small_GTP"/>
    <property type="match status" value="1"/>
</dbReference>
<organism evidence="4">
    <name type="scientific">Naegleria gruberi</name>
    <name type="common">Amoeba</name>
    <dbReference type="NCBI Taxonomy" id="5762"/>
    <lineage>
        <taxon>Eukaryota</taxon>
        <taxon>Discoba</taxon>
        <taxon>Heterolobosea</taxon>
        <taxon>Tetramitia</taxon>
        <taxon>Eutetramitia</taxon>
        <taxon>Vahlkampfiidae</taxon>
        <taxon>Naegleria</taxon>
    </lineage>
</organism>
<dbReference type="KEGG" id="ngr:NAEGRDRAFT_4275"/>
<name>D2VAJ3_NAEGR</name>
<evidence type="ECO:0000256" key="2">
    <source>
        <dbReference type="ARBA" id="ARBA00023134"/>
    </source>
</evidence>
<dbReference type="PROSITE" id="PS51417">
    <property type="entry name" value="ARF"/>
    <property type="match status" value="1"/>
</dbReference>
<keyword evidence="1" id="KW-0547">Nucleotide-binding</keyword>
<keyword evidence="4" id="KW-1185">Reference proteome</keyword>
<reference evidence="3 4" key="1">
    <citation type="journal article" date="2010" name="Cell">
        <title>The genome of Naegleria gruberi illuminates early eukaryotic versatility.</title>
        <authorList>
            <person name="Fritz-Laylin L.K."/>
            <person name="Prochnik S.E."/>
            <person name="Ginger M.L."/>
            <person name="Dacks J.B."/>
            <person name="Carpenter M.L."/>
            <person name="Field M.C."/>
            <person name="Kuo A."/>
            <person name="Paredez A."/>
            <person name="Chapman J."/>
            <person name="Pham J."/>
            <person name="Shu S."/>
            <person name="Neupane R."/>
            <person name="Cipriano M."/>
            <person name="Mancuso J."/>
            <person name="Tu H."/>
            <person name="Salamov A."/>
            <person name="Lindquist E."/>
            <person name="Shapiro H."/>
            <person name="Lucas S."/>
            <person name="Grigoriev I.V."/>
            <person name="Cande W.Z."/>
            <person name="Fulton C."/>
            <person name="Rokhsar D.S."/>
            <person name="Dawson S.C."/>
        </authorList>
    </citation>
    <scope>NUCLEOTIDE SEQUENCE [LARGE SCALE GENOMIC DNA]</scope>
    <source>
        <strain evidence="3 4">NEG-M</strain>
    </source>
</reference>
<dbReference type="EMBL" id="GG738860">
    <property type="protein sequence ID" value="EFC46085.1"/>
    <property type="molecule type" value="Genomic_DNA"/>
</dbReference>
<evidence type="ECO:0000313" key="4">
    <source>
        <dbReference type="Proteomes" id="UP000006671"/>
    </source>
</evidence>
<dbReference type="STRING" id="5762.D2VAJ3"/>
<dbReference type="SMART" id="SM00175">
    <property type="entry name" value="RAB"/>
    <property type="match status" value="1"/>
</dbReference>
<protein>
    <submittedName>
        <fullName evidence="3">Rho family small GTPase</fullName>
    </submittedName>
</protein>
<proteinExistence type="predicted"/>
<gene>
    <name evidence="3" type="ORF">NAEGRDRAFT_4275</name>
</gene>
<accession>D2VAJ3</accession>
<dbReference type="InterPro" id="IPR027417">
    <property type="entry name" value="P-loop_NTPase"/>
</dbReference>
<dbReference type="RefSeq" id="XP_002678829.1">
    <property type="nucleotide sequence ID" value="XM_002678783.1"/>
</dbReference>
<dbReference type="AlphaFoldDB" id="D2VAJ3"/>
<dbReference type="VEuPathDB" id="AmoebaDB:NAEGRDRAFT_4275"/>
<dbReference type="GO" id="GO:0005525">
    <property type="term" value="F:GTP binding"/>
    <property type="evidence" value="ECO:0007669"/>
    <property type="project" value="UniProtKB-KW"/>
</dbReference>
<dbReference type="InterPro" id="IPR005225">
    <property type="entry name" value="Small_GTP-bd"/>
</dbReference>
<dbReference type="OMA" id="QSFDMNE"/>
<dbReference type="PANTHER" id="PTHR47977">
    <property type="entry name" value="RAS-RELATED PROTEIN RAB"/>
    <property type="match status" value="1"/>
</dbReference>
<dbReference type="CDD" id="cd00154">
    <property type="entry name" value="Rab"/>
    <property type="match status" value="1"/>
</dbReference>
<dbReference type="SUPFAM" id="SSF52540">
    <property type="entry name" value="P-loop containing nucleoside triphosphate hydrolases"/>
    <property type="match status" value="1"/>
</dbReference>
<dbReference type="SMART" id="SM00174">
    <property type="entry name" value="RHO"/>
    <property type="match status" value="1"/>
</dbReference>
<dbReference type="PRINTS" id="PR00449">
    <property type="entry name" value="RASTRNSFRMNG"/>
</dbReference>
<feature type="non-terminal residue" evidence="3">
    <location>
        <position position="157"/>
    </location>
</feature>
<dbReference type="InParanoid" id="D2VAJ3"/>
<dbReference type="OrthoDB" id="63533at2759"/>